<protein>
    <submittedName>
        <fullName evidence="1">Uncharacterized protein</fullName>
    </submittedName>
</protein>
<gene>
    <name evidence="1" type="ORF">PSAKL28_27630</name>
</gene>
<dbReference type="AlphaFoldDB" id="A0A077FB94"/>
<dbReference type="Proteomes" id="UP000028931">
    <property type="component" value="Chromosome"/>
</dbReference>
<reference evidence="1 2" key="1">
    <citation type="submission" date="2014-07" db="EMBL/GenBank/DDBJ databases">
        <authorList>
            <person name="Lee K."/>
            <person name="Lim J.Y."/>
            <person name="Hwang I."/>
        </authorList>
    </citation>
    <scope>NUCLEOTIDE SEQUENCE [LARGE SCALE GENOMIC DNA]</scope>
    <source>
        <strain evidence="1 2">KL28</strain>
    </source>
</reference>
<organism evidence="1 2">
    <name type="scientific">Pseudomonas alkylphenolica</name>
    <dbReference type="NCBI Taxonomy" id="237609"/>
    <lineage>
        <taxon>Bacteria</taxon>
        <taxon>Pseudomonadati</taxon>
        <taxon>Pseudomonadota</taxon>
        <taxon>Gammaproteobacteria</taxon>
        <taxon>Pseudomonadales</taxon>
        <taxon>Pseudomonadaceae</taxon>
        <taxon>Pseudomonas</taxon>
    </lineage>
</organism>
<proteinExistence type="predicted"/>
<dbReference type="KEGG" id="palk:PSAKL28_27630"/>
<evidence type="ECO:0000313" key="1">
    <source>
        <dbReference type="EMBL" id="AIL61955.1"/>
    </source>
</evidence>
<dbReference type="EMBL" id="CP009048">
    <property type="protein sequence ID" value="AIL61955.1"/>
    <property type="molecule type" value="Genomic_DNA"/>
</dbReference>
<dbReference type="HOGENOM" id="CLU_976153_0_0_6"/>
<accession>A0A077FB94</accession>
<sequence>MRPPTNWVFTMNSSSPAPAATPFDPFDKTQVQAFAKRGKGSARHTPPTVIEAPDGNLNPLLGATVRISYSEMDANDSVVVNWEGENESSQWSSLPTKVGNNNPLDIAVPAYIVIASAEMSVQITYIVIKDGVPSLSQPLALKIGPISQGPGLIHDDFEDAPLGAFTELKRPGMTIKVLSGGANIINNGLTNKSISTANRSNLEVIFDTEISLFAFSFSASGDVNKGLLFRAYASDESNVDKDHGTNSVLHRNWLSGKGKKIKKILFSRLHESSNTTYMLDDFWFV</sequence>
<name>A0A077FB94_9PSED</name>
<evidence type="ECO:0000313" key="2">
    <source>
        <dbReference type="Proteomes" id="UP000028931"/>
    </source>
</evidence>